<protein>
    <submittedName>
        <fullName evidence="3">Uncharacterized protein</fullName>
    </submittedName>
</protein>
<keyword evidence="2" id="KW-0472">Membrane</keyword>
<organism evidence="3 4">
    <name type="scientific">Streptomyces boetiae</name>
    <dbReference type="NCBI Taxonomy" id="3075541"/>
    <lineage>
        <taxon>Bacteria</taxon>
        <taxon>Bacillati</taxon>
        <taxon>Actinomycetota</taxon>
        <taxon>Actinomycetes</taxon>
        <taxon>Kitasatosporales</taxon>
        <taxon>Streptomycetaceae</taxon>
        <taxon>Streptomyces</taxon>
    </lineage>
</organism>
<proteinExistence type="predicted"/>
<evidence type="ECO:0000256" key="2">
    <source>
        <dbReference type="SAM" id="Phobius"/>
    </source>
</evidence>
<comment type="caution">
    <text evidence="3">The sequence shown here is derived from an EMBL/GenBank/DDBJ whole genome shotgun (WGS) entry which is preliminary data.</text>
</comment>
<accession>A0ABU2L958</accession>
<reference evidence="4" key="1">
    <citation type="submission" date="2023-07" db="EMBL/GenBank/DDBJ databases">
        <title>30 novel species of actinomycetes from the DSMZ collection.</title>
        <authorList>
            <person name="Nouioui I."/>
        </authorList>
    </citation>
    <scope>NUCLEOTIDE SEQUENCE [LARGE SCALE GENOMIC DNA]</scope>
    <source>
        <strain evidence="4">DSM 44917</strain>
    </source>
</reference>
<evidence type="ECO:0000313" key="4">
    <source>
        <dbReference type="Proteomes" id="UP001183388"/>
    </source>
</evidence>
<gene>
    <name evidence="3" type="ORF">RM780_14180</name>
</gene>
<evidence type="ECO:0000313" key="3">
    <source>
        <dbReference type="EMBL" id="MDT0308104.1"/>
    </source>
</evidence>
<keyword evidence="2" id="KW-0812">Transmembrane</keyword>
<dbReference type="EMBL" id="JAVREN010000018">
    <property type="protein sequence ID" value="MDT0308104.1"/>
    <property type="molecule type" value="Genomic_DNA"/>
</dbReference>
<keyword evidence="2" id="KW-1133">Transmembrane helix</keyword>
<name>A0ABU2L958_9ACTN</name>
<feature type="transmembrane region" description="Helical" evidence="2">
    <location>
        <begin position="12"/>
        <end position="32"/>
    </location>
</feature>
<evidence type="ECO:0000256" key="1">
    <source>
        <dbReference type="SAM" id="MobiDB-lite"/>
    </source>
</evidence>
<keyword evidence="4" id="KW-1185">Reference proteome</keyword>
<feature type="region of interest" description="Disordered" evidence="1">
    <location>
        <begin position="34"/>
        <end position="59"/>
    </location>
</feature>
<dbReference type="Proteomes" id="UP001183388">
    <property type="component" value="Unassembled WGS sequence"/>
</dbReference>
<dbReference type="RefSeq" id="WP_311631057.1">
    <property type="nucleotide sequence ID" value="NZ_JAVREN010000018.1"/>
</dbReference>
<feature type="compositionally biased region" description="Gly residues" evidence="1">
    <location>
        <begin position="34"/>
        <end position="45"/>
    </location>
</feature>
<sequence length="59" mass="5754">MSAEYPPGDRRPLICGMIAAVALCAVCLLPSAQQGGGEDAGGGAPIPGTEQVRGELSGG</sequence>